<keyword evidence="3 7" id="KW-0694">RNA-binding</keyword>
<dbReference type="PROSITE" id="PS50889">
    <property type="entry name" value="S4"/>
    <property type="match status" value="1"/>
</dbReference>
<dbReference type="GO" id="GO:0019843">
    <property type="term" value="F:rRNA binding"/>
    <property type="evidence" value="ECO:0007669"/>
    <property type="project" value="UniProtKB-UniRule"/>
</dbReference>
<dbReference type="GO" id="GO:0042274">
    <property type="term" value="P:ribosomal small subunit biogenesis"/>
    <property type="evidence" value="ECO:0007669"/>
    <property type="project" value="TreeGrafter"/>
</dbReference>
<dbReference type="GO" id="GO:0003735">
    <property type="term" value="F:structural constituent of ribosome"/>
    <property type="evidence" value="ECO:0007669"/>
    <property type="project" value="InterPro"/>
</dbReference>
<dbReference type="InterPro" id="IPR022801">
    <property type="entry name" value="Ribosomal_uS4"/>
</dbReference>
<dbReference type="NCBIfam" id="NF003717">
    <property type="entry name" value="PRK05327.1"/>
    <property type="match status" value="1"/>
</dbReference>
<dbReference type="CDD" id="cd00165">
    <property type="entry name" value="S4"/>
    <property type="match status" value="1"/>
</dbReference>
<accession>A0A1H8X5X0</accession>
<dbReference type="RefSeq" id="WP_091749266.1">
    <property type="nucleotide sequence ID" value="NZ_FODY01000020.1"/>
</dbReference>
<dbReference type="PROSITE" id="PS00632">
    <property type="entry name" value="RIBOSOMAL_S4"/>
    <property type="match status" value="1"/>
</dbReference>
<evidence type="ECO:0000256" key="7">
    <source>
        <dbReference type="HAMAP-Rule" id="MF_01306"/>
    </source>
</evidence>
<dbReference type="Proteomes" id="UP000198847">
    <property type="component" value="Unassembled WGS sequence"/>
</dbReference>
<evidence type="ECO:0000256" key="8">
    <source>
        <dbReference type="RuleBase" id="RU003699"/>
    </source>
</evidence>
<dbReference type="Pfam" id="PF00163">
    <property type="entry name" value="Ribosomal_S4"/>
    <property type="match status" value="1"/>
</dbReference>
<dbReference type="InterPro" id="IPR002942">
    <property type="entry name" value="S4_RNA-bd"/>
</dbReference>
<evidence type="ECO:0000256" key="5">
    <source>
        <dbReference type="ARBA" id="ARBA00023274"/>
    </source>
</evidence>
<reference evidence="11 12" key="1">
    <citation type="submission" date="2016-10" db="EMBL/GenBank/DDBJ databases">
        <authorList>
            <person name="de Groot N.N."/>
        </authorList>
    </citation>
    <scope>NUCLEOTIDE SEQUENCE [LARGE SCALE GENOMIC DNA]</scope>
    <source>
        <strain evidence="11 12">DSM 13305</strain>
    </source>
</reference>
<gene>
    <name evidence="7" type="primary">rpsD</name>
    <name evidence="11" type="ORF">SAMN04490178_12071</name>
</gene>
<comment type="subunit">
    <text evidence="7">Part of the 30S ribosomal subunit. Contacts protein S5. The interaction surface between S4 and S5 is involved in control of translational fidelity.</text>
</comment>
<evidence type="ECO:0000256" key="3">
    <source>
        <dbReference type="ARBA" id="ARBA00022884"/>
    </source>
</evidence>
<evidence type="ECO:0000259" key="9">
    <source>
        <dbReference type="SMART" id="SM00363"/>
    </source>
</evidence>
<organism evidence="11 12">
    <name type="scientific">Propionispora vibrioides</name>
    <dbReference type="NCBI Taxonomy" id="112903"/>
    <lineage>
        <taxon>Bacteria</taxon>
        <taxon>Bacillati</taxon>
        <taxon>Bacillota</taxon>
        <taxon>Negativicutes</taxon>
        <taxon>Selenomonadales</taxon>
        <taxon>Sporomusaceae</taxon>
        <taxon>Propionispora</taxon>
    </lineage>
</organism>
<keyword evidence="12" id="KW-1185">Reference proteome</keyword>
<protein>
    <recommendedName>
        <fullName evidence="6 7">Small ribosomal subunit protein uS4</fullName>
    </recommendedName>
</protein>
<feature type="domain" description="Small ribosomal subunit protein uS4 N-terminal" evidence="10">
    <location>
        <begin position="3"/>
        <end position="87"/>
    </location>
</feature>
<dbReference type="GO" id="GO:0006412">
    <property type="term" value="P:translation"/>
    <property type="evidence" value="ECO:0007669"/>
    <property type="project" value="UniProtKB-UniRule"/>
</dbReference>
<dbReference type="OrthoDB" id="9803672at2"/>
<keyword evidence="4 7" id="KW-0689">Ribosomal protein</keyword>
<dbReference type="PANTHER" id="PTHR11831:SF4">
    <property type="entry name" value="SMALL RIBOSOMAL SUBUNIT PROTEIN US4M"/>
    <property type="match status" value="1"/>
</dbReference>
<dbReference type="HAMAP" id="MF_01306_B">
    <property type="entry name" value="Ribosomal_uS4_B"/>
    <property type="match status" value="1"/>
</dbReference>
<evidence type="ECO:0000313" key="12">
    <source>
        <dbReference type="Proteomes" id="UP000198847"/>
    </source>
</evidence>
<evidence type="ECO:0000256" key="2">
    <source>
        <dbReference type="ARBA" id="ARBA00022730"/>
    </source>
</evidence>
<comment type="function">
    <text evidence="7">One of the primary rRNA binding proteins, it binds directly to 16S rRNA where it nucleates assembly of the body of the 30S subunit.</text>
</comment>
<dbReference type="Gene3D" id="1.10.1050.10">
    <property type="entry name" value="Ribosomal Protein S4 Delta 41, Chain A, domain 1"/>
    <property type="match status" value="1"/>
</dbReference>
<proteinExistence type="inferred from homology"/>
<evidence type="ECO:0000256" key="6">
    <source>
        <dbReference type="ARBA" id="ARBA00035254"/>
    </source>
</evidence>
<dbReference type="SMART" id="SM00363">
    <property type="entry name" value="S4"/>
    <property type="match status" value="1"/>
</dbReference>
<dbReference type="FunFam" id="3.10.290.10:FF:000001">
    <property type="entry name" value="30S ribosomal protein S4"/>
    <property type="match status" value="1"/>
</dbReference>
<dbReference type="InterPro" id="IPR036986">
    <property type="entry name" value="S4_RNA-bd_sf"/>
</dbReference>
<evidence type="ECO:0000259" key="10">
    <source>
        <dbReference type="SMART" id="SM01390"/>
    </source>
</evidence>
<dbReference type="InterPro" id="IPR001912">
    <property type="entry name" value="Ribosomal_uS4_N"/>
</dbReference>
<comment type="function">
    <text evidence="7">With S5 and S12 plays an important role in translational accuracy.</text>
</comment>
<dbReference type="AlphaFoldDB" id="A0A1H8X5X0"/>
<evidence type="ECO:0000256" key="1">
    <source>
        <dbReference type="ARBA" id="ARBA00007465"/>
    </source>
</evidence>
<name>A0A1H8X5X0_9FIRM</name>
<evidence type="ECO:0000313" key="11">
    <source>
        <dbReference type="EMBL" id="SEP35312.1"/>
    </source>
</evidence>
<dbReference type="EMBL" id="FODY01000020">
    <property type="protein sequence ID" value="SEP35312.1"/>
    <property type="molecule type" value="Genomic_DNA"/>
</dbReference>
<dbReference type="SUPFAM" id="SSF55174">
    <property type="entry name" value="Alpha-L RNA-binding motif"/>
    <property type="match status" value="1"/>
</dbReference>
<comment type="similarity">
    <text evidence="1 7 8">Belongs to the universal ribosomal protein uS4 family.</text>
</comment>
<dbReference type="Gene3D" id="3.10.290.10">
    <property type="entry name" value="RNA-binding S4 domain"/>
    <property type="match status" value="1"/>
</dbReference>
<dbReference type="STRING" id="112903.SAMN04490178_12071"/>
<sequence length="197" mass="22712">MATRREPRFKLCRKLGVNIYGHPKALSRLTKDGARSRKKTSEYGLQLLEKQKLKAYYGLLEKQFSRYVEKAKKGKDITGVALLRLLETRLDNLVYRIGFANSIRQARQMVTHGHITLNGSKVNIPSCHVKIGDCIALREKSRENEMFTGNFLELKSFDVPYIQKDFTAFSGTLTRLPEREEIPIEVNEILVVEFYSK</sequence>
<dbReference type="Pfam" id="PF01479">
    <property type="entry name" value="S4"/>
    <property type="match status" value="1"/>
</dbReference>
<evidence type="ECO:0000256" key="4">
    <source>
        <dbReference type="ARBA" id="ARBA00022980"/>
    </source>
</evidence>
<dbReference type="InterPro" id="IPR018079">
    <property type="entry name" value="Ribosomal_uS4_CS"/>
</dbReference>
<dbReference type="NCBIfam" id="TIGR01017">
    <property type="entry name" value="rpsD_bact"/>
    <property type="match status" value="1"/>
</dbReference>
<keyword evidence="5 7" id="KW-0687">Ribonucleoprotein</keyword>
<feature type="domain" description="RNA-binding S4" evidence="9">
    <location>
        <begin position="88"/>
        <end position="153"/>
    </location>
</feature>
<keyword evidence="2 7" id="KW-0699">rRNA-binding</keyword>
<dbReference type="InterPro" id="IPR005709">
    <property type="entry name" value="Ribosomal_uS4_bac-type"/>
</dbReference>
<dbReference type="PANTHER" id="PTHR11831">
    <property type="entry name" value="30S 40S RIBOSOMAL PROTEIN"/>
    <property type="match status" value="1"/>
</dbReference>
<dbReference type="SMART" id="SM01390">
    <property type="entry name" value="Ribosomal_S4"/>
    <property type="match status" value="1"/>
</dbReference>
<dbReference type="GO" id="GO:0015935">
    <property type="term" value="C:small ribosomal subunit"/>
    <property type="evidence" value="ECO:0007669"/>
    <property type="project" value="InterPro"/>
</dbReference>